<dbReference type="AlphaFoldDB" id="A0A4S4G6L0"/>
<evidence type="ECO:0000313" key="12">
    <source>
        <dbReference type="EMBL" id="THG37896.1"/>
    </source>
</evidence>
<dbReference type="GO" id="GO:0009228">
    <property type="term" value="P:thiamine biosynthetic process"/>
    <property type="evidence" value="ECO:0007669"/>
    <property type="project" value="UniProtKB-KW"/>
</dbReference>
<keyword evidence="5 11" id="KW-0479">Metal-binding</keyword>
<keyword evidence="6 11" id="KW-0547">Nucleotide-binding</keyword>
<dbReference type="PIRSF" id="PIRSF000513">
    <property type="entry name" value="Thz_kinase"/>
    <property type="match status" value="1"/>
</dbReference>
<sequence length="281" mass="28141">MTRITEAEQRGLVAAAVREVRAANPLAPSITNTVTQNFVANAQLAVGGSAAMVYLPDEGECVAALGGAVYINLGTLLPVYEETVPRTARACAEAAKPWVLDPVGVGIGSLRTKLIRAVKAWPAAIVRGNASEIIAVAELWGLNAAADNGRGPRGVDAIDSVEAARAAAVAIARFSGGAVAVSGPTDLVTDGAVVVRAEGGSPLMCSVTGSGCSLGGVAAVYACVADPLTAALAATVTYNRAGAQAAERCSGPGSFQVAFLDALAALTPEEVADAPLAFEEA</sequence>
<dbReference type="InterPro" id="IPR029056">
    <property type="entry name" value="Ribokinase-like"/>
</dbReference>
<keyword evidence="9 11" id="KW-0460">Magnesium</keyword>
<proteinExistence type="inferred from homology"/>
<accession>A0A4S4G6L0</accession>
<dbReference type="UniPathway" id="UPA00060">
    <property type="reaction ID" value="UER00139"/>
</dbReference>
<dbReference type="GO" id="GO:0009229">
    <property type="term" value="P:thiamine diphosphate biosynthetic process"/>
    <property type="evidence" value="ECO:0007669"/>
    <property type="project" value="UniProtKB-UniRule"/>
</dbReference>
<dbReference type="GO" id="GO:0005524">
    <property type="term" value="F:ATP binding"/>
    <property type="evidence" value="ECO:0007669"/>
    <property type="project" value="UniProtKB-UniRule"/>
</dbReference>
<keyword evidence="10 11" id="KW-0784">Thiamine biosynthesis</keyword>
<evidence type="ECO:0000256" key="3">
    <source>
        <dbReference type="ARBA" id="ARBA00004868"/>
    </source>
</evidence>
<dbReference type="EC" id="2.7.1.50" evidence="11"/>
<evidence type="ECO:0000256" key="1">
    <source>
        <dbReference type="ARBA" id="ARBA00001771"/>
    </source>
</evidence>
<evidence type="ECO:0000256" key="10">
    <source>
        <dbReference type="ARBA" id="ARBA00022977"/>
    </source>
</evidence>
<comment type="cofactor">
    <cofactor evidence="2 11">
        <name>Mg(2+)</name>
        <dbReference type="ChEBI" id="CHEBI:18420"/>
    </cofactor>
</comment>
<feature type="binding site" evidence="11">
    <location>
        <position position="209"/>
    </location>
    <ligand>
        <name>substrate</name>
    </ligand>
</feature>
<organism evidence="12 13">
    <name type="scientific">Adlercreutzia caecimuris</name>
    <dbReference type="NCBI Taxonomy" id="671266"/>
    <lineage>
        <taxon>Bacteria</taxon>
        <taxon>Bacillati</taxon>
        <taxon>Actinomycetota</taxon>
        <taxon>Coriobacteriia</taxon>
        <taxon>Eggerthellales</taxon>
        <taxon>Eggerthellaceae</taxon>
        <taxon>Adlercreutzia</taxon>
    </lineage>
</organism>
<feature type="binding site" evidence="11">
    <location>
        <position position="127"/>
    </location>
    <ligand>
        <name>ATP</name>
        <dbReference type="ChEBI" id="CHEBI:30616"/>
    </ligand>
</feature>
<feature type="binding site" evidence="11">
    <location>
        <position position="182"/>
    </location>
    <ligand>
        <name>ATP</name>
        <dbReference type="ChEBI" id="CHEBI:30616"/>
    </ligand>
</feature>
<dbReference type="EMBL" id="SSTJ01000003">
    <property type="protein sequence ID" value="THG37896.1"/>
    <property type="molecule type" value="Genomic_DNA"/>
</dbReference>
<comment type="caution">
    <text evidence="12">The sequence shown here is derived from an EMBL/GenBank/DDBJ whole genome shotgun (WGS) entry which is preliminary data.</text>
</comment>
<keyword evidence="4 11" id="KW-0808">Transferase</keyword>
<dbReference type="HAMAP" id="MF_00228">
    <property type="entry name" value="Thz_kinase"/>
    <property type="match status" value="1"/>
</dbReference>
<dbReference type="GO" id="GO:0004417">
    <property type="term" value="F:hydroxyethylthiazole kinase activity"/>
    <property type="evidence" value="ECO:0007669"/>
    <property type="project" value="UniProtKB-UniRule"/>
</dbReference>
<evidence type="ECO:0000256" key="8">
    <source>
        <dbReference type="ARBA" id="ARBA00022840"/>
    </source>
</evidence>
<dbReference type="InterPro" id="IPR000417">
    <property type="entry name" value="Hyethyz_kinase"/>
</dbReference>
<dbReference type="Gene3D" id="3.40.1190.20">
    <property type="match status" value="1"/>
</dbReference>
<evidence type="ECO:0000256" key="2">
    <source>
        <dbReference type="ARBA" id="ARBA00001946"/>
    </source>
</evidence>
<gene>
    <name evidence="11" type="primary">thiM</name>
    <name evidence="12" type="ORF">E5986_03245</name>
</gene>
<name>A0A4S4G6L0_9ACTN</name>
<dbReference type="PRINTS" id="PR01099">
    <property type="entry name" value="HYETHTZKNASE"/>
</dbReference>
<keyword evidence="7 11" id="KW-0418">Kinase</keyword>
<protein>
    <recommendedName>
        <fullName evidence="11">Hydroxyethylthiazole kinase</fullName>
        <ecNumber evidence="11">2.7.1.50</ecNumber>
    </recommendedName>
    <alternativeName>
        <fullName evidence="11">4-methyl-5-beta-hydroxyethylthiazole kinase</fullName>
        <shortName evidence="11">TH kinase</shortName>
        <shortName evidence="11">Thz kinase</shortName>
    </alternativeName>
</protein>
<dbReference type="Pfam" id="PF02110">
    <property type="entry name" value="HK"/>
    <property type="match status" value="1"/>
</dbReference>
<evidence type="ECO:0000256" key="9">
    <source>
        <dbReference type="ARBA" id="ARBA00022842"/>
    </source>
</evidence>
<evidence type="ECO:0000256" key="6">
    <source>
        <dbReference type="ARBA" id="ARBA00022741"/>
    </source>
</evidence>
<evidence type="ECO:0000256" key="7">
    <source>
        <dbReference type="ARBA" id="ARBA00022777"/>
    </source>
</evidence>
<dbReference type="SUPFAM" id="SSF53613">
    <property type="entry name" value="Ribokinase-like"/>
    <property type="match status" value="1"/>
</dbReference>
<reference evidence="12 13" key="1">
    <citation type="submission" date="2019-04" db="EMBL/GenBank/DDBJ databases">
        <title>Microbes associate with the intestines of laboratory mice.</title>
        <authorList>
            <person name="Navarre W."/>
            <person name="Wong E."/>
            <person name="Huang K.C."/>
            <person name="Tropini C."/>
            <person name="Ng K."/>
            <person name="Yu B."/>
        </authorList>
    </citation>
    <scope>NUCLEOTIDE SEQUENCE [LARGE SCALE GENOMIC DNA]</scope>
    <source>
        <strain evidence="12 13">NM80_B27</strain>
    </source>
</reference>
<comment type="function">
    <text evidence="11">Catalyzes the phosphorylation of the hydroxyl group of 4-methyl-5-beta-hydroxyethylthiazole (THZ).</text>
</comment>
<keyword evidence="8 11" id="KW-0067">ATP-binding</keyword>
<evidence type="ECO:0000256" key="4">
    <source>
        <dbReference type="ARBA" id="ARBA00022679"/>
    </source>
</evidence>
<dbReference type="GO" id="GO:0000287">
    <property type="term" value="F:magnesium ion binding"/>
    <property type="evidence" value="ECO:0007669"/>
    <property type="project" value="UniProtKB-UniRule"/>
</dbReference>
<dbReference type="RefSeq" id="WP_136433316.1">
    <property type="nucleotide sequence ID" value="NZ_SSTJ01000003.1"/>
</dbReference>
<feature type="binding site" evidence="11">
    <location>
        <position position="52"/>
    </location>
    <ligand>
        <name>substrate</name>
    </ligand>
</feature>
<dbReference type="CDD" id="cd01170">
    <property type="entry name" value="THZ_kinase"/>
    <property type="match status" value="1"/>
</dbReference>
<evidence type="ECO:0000313" key="13">
    <source>
        <dbReference type="Proteomes" id="UP000308978"/>
    </source>
</evidence>
<comment type="similarity">
    <text evidence="11">Belongs to the Thz kinase family.</text>
</comment>
<evidence type="ECO:0000256" key="5">
    <source>
        <dbReference type="ARBA" id="ARBA00022723"/>
    </source>
</evidence>
<comment type="catalytic activity">
    <reaction evidence="1 11">
        <text>5-(2-hydroxyethyl)-4-methylthiazole + ATP = 4-methyl-5-(2-phosphooxyethyl)-thiazole + ADP + H(+)</text>
        <dbReference type="Rhea" id="RHEA:24212"/>
        <dbReference type="ChEBI" id="CHEBI:15378"/>
        <dbReference type="ChEBI" id="CHEBI:17957"/>
        <dbReference type="ChEBI" id="CHEBI:30616"/>
        <dbReference type="ChEBI" id="CHEBI:58296"/>
        <dbReference type="ChEBI" id="CHEBI:456216"/>
        <dbReference type="EC" id="2.7.1.50"/>
    </reaction>
</comment>
<dbReference type="Proteomes" id="UP000308978">
    <property type="component" value="Unassembled WGS sequence"/>
</dbReference>
<comment type="pathway">
    <text evidence="3 11">Cofactor biosynthesis; thiamine diphosphate biosynthesis; 4-methyl-5-(2-phosphoethyl)-thiazole from 5-(2-hydroxyethyl)-4-methylthiazole: step 1/1.</text>
</comment>
<evidence type="ECO:0000256" key="11">
    <source>
        <dbReference type="HAMAP-Rule" id="MF_00228"/>
    </source>
</evidence>